<reference evidence="1 2" key="1">
    <citation type="submission" date="2007-10" db="EMBL/GenBank/DDBJ databases">
        <title>Complete sequence of Desulfococcus oleovorans Hxd3.</title>
        <authorList>
            <consortium name="US DOE Joint Genome Institute"/>
            <person name="Copeland A."/>
            <person name="Lucas S."/>
            <person name="Lapidus A."/>
            <person name="Barry K."/>
            <person name="Glavina del Rio T."/>
            <person name="Dalin E."/>
            <person name="Tice H."/>
            <person name="Pitluck S."/>
            <person name="Kiss H."/>
            <person name="Brettin T."/>
            <person name="Bruce D."/>
            <person name="Detter J.C."/>
            <person name="Han C."/>
            <person name="Schmutz J."/>
            <person name="Larimer F."/>
            <person name="Land M."/>
            <person name="Hauser L."/>
            <person name="Kyrpides N."/>
            <person name="Kim E."/>
            <person name="Wawrik B."/>
            <person name="Richardson P."/>
        </authorList>
    </citation>
    <scope>NUCLEOTIDE SEQUENCE [LARGE SCALE GENOMIC DNA]</scope>
    <source>
        <strain evidence="2">DSM 6200 / JCM 39069 / Hxd3</strain>
    </source>
</reference>
<dbReference type="SUPFAM" id="SSF56112">
    <property type="entry name" value="Protein kinase-like (PK-like)"/>
    <property type="match status" value="1"/>
</dbReference>
<dbReference type="STRING" id="96561.Dole_2478"/>
<dbReference type="Proteomes" id="UP000008561">
    <property type="component" value="Chromosome"/>
</dbReference>
<evidence type="ECO:0000313" key="1">
    <source>
        <dbReference type="EMBL" id="ABW68282.1"/>
    </source>
</evidence>
<dbReference type="OrthoDB" id="5488306at2"/>
<dbReference type="EMBL" id="CP000859">
    <property type="protein sequence ID" value="ABW68282.1"/>
    <property type="molecule type" value="Genomic_DNA"/>
</dbReference>
<keyword evidence="2" id="KW-1185">Reference proteome</keyword>
<evidence type="ECO:0008006" key="3">
    <source>
        <dbReference type="Google" id="ProtNLM"/>
    </source>
</evidence>
<dbReference type="AlphaFoldDB" id="A8ZW48"/>
<dbReference type="eggNOG" id="COG0515">
    <property type="taxonomic scope" value="Bacteria"/>
</dbReference>
<protein>
    <recommendedName>
        <fullName evidence="3">Protein kinase</fullName>
    </recommendedName>
</protein>
<dbReference type="InterPro" id="IPR011009">
    <property type="entry name" value="Kinase-like_dom_sf"/>
</dbReference>
<evidence type="ECO:0000313" key="2">
    <source>
        <dbReference type="Proteomes" id="UP000008561"/>
    </source>
</evidence>
<dbReference type="KEGG" id="dol:Dole_2478"/>
<gene>
    <name evidence="1" type="ordered locus">Dole_2478</name>
</gene>
<proteinExistence type="predicted"/>
<name>A8ZW48_DESOH</name>
<sequence>MKAGRRVVNDTSDFFSIEIGDELVVDGRRFEILGHAKELRFGIEDPKFWVKRAIDLDTGERKIIKLAYFESFEAALGGVRIRCFRDPEKEGAVLNLTRGHPFFMRGDVFHDHKGNNIRVLDIVHGPTFLEYIGSFRMPYETYFHDHLPGILENLVKAFEGIGMLHANGLKHGDIRNDHLIVENGTGNFVWIDFDYDFAATENPFGLDIFGLGNILCYAVGKGFHTYYDIKNDRYTYKDLADHLDADDFSLLDPRRFINMAKLHPLIPEMLNGILMFFSRGATIYYETVDEILEDLRWFLNNLPR</sequence>
<organism evidence="1 2">
    <name type="scientific">Desulfosudis oleivorans (strain DSM 6200 / JCM 39069 / Hxd3)</name>
    <name type="common">Desulfococcus oleovorans</name>
    <dbReference type="NCBI Taxonomy" id="96561"/>
    <lineage>
        <taxon>Bacteria</taxon>
        <taxon>Pseudomonadati</taxon>
        <taxon>Thermodesulfobacteriota</taxon>
        <taxon>Desulfobacteria</taxon>
        <taxon>Desulfobacterales</taxon>
        <taxon>Desulfosudaceae</taxon>
        <taxon>Desulfosudis</taxon>
    </lineage>
</organism>
<dbReference type="HOGENOM" id="CLU_882043_0_0_7"/>
<accession>A8ZW48</accession>